<evidence type="ECO:0000256" key="1">
    <source>
        <dbReference type="ARBA" id="ARBA00022842"/>
    </source>
</evidence>
<gene>
    <name evidence="3" type="ORF">DFR46_0682</name>
</gene>
<feature type="domain" description="MobA-like NTP transferase" evidence="2">
    <location>
        <begin position="4"/>
        <end position="143"/>
    </location>
</feature>
<evidence type="ECO:0000259" key="2">
    <source>
        <dbReference type="Pfam" id="PF12804"/>
    </source>
</evidence>
<dbReference type="Gene3D" id="3.90.550.10">
    <property type="entry name" value="Spore Coat Polysaccharide Biosynthesis Protein SpsA, Chain A"/>
    <property type="match status" value="1"/>
</dbReference>
<keyword evidence="3" id="KW-0808">Transferase</keyword>
<dbReference type="InterPro" id="IPR025877">
    <property type="entry name" value="MobA-like_NTP_Trfase"/>
</dbReference>
<dbReference type="SUPFAM" id="SSF53448">
    <property type="entry name" value="Nucleotide-diphospho-sugar transferases"/>
    <property type="match status" value="1"/>
</dbReference>
<keyword evidence="3" id="KW-0548">Nucleotidyltransferase</keyword>
<name>A0A3D9FDN5_9SPHN</name>
<keyword evidence="4" id="KW-1185">Reference proteome</keyword>
<dbReference type="Pfam" id="PF12804">
    <property type="entry name" value="NTP_transf_3"/>
    <property type="match status" value="1"/>
</dbReference>
<dbReference type="PANTHER" id="PTHR43777:SF1">
    <property type="entry name" value="MOLYBDENUM COFACTOR CYTIDYLYLTRANSFERASE"/>
    <property type="match status" value="1"/>
</dbReference>
<protein>
    <submittedName>
        <fullName evidence="3">Molybdenum cofactor cytidylyltransferase</fullName>
    </submittedName>
</protein>
<comment type="caution">
    <text evidence="3">The sequence shown here is derived from an EMBL/GenBank/DDBJ whole genome shotgun (WGS) entry which is preliminary data.</text>
</comment>
<evidence type="ECO:0000313" key="3">
    <source>
        <dbReference type="EMBL" id="RED15682.1"/>
    </source>
</evidence>
<sequence>MRAAIILAAGRSRRFGIANKLLVRRHGKTLLQSAVQIALSAPVCRVIVVTSVDDARLRGAVLTTSNSRVSVLFARDHRDGHHASLLHGLNALRRREREALVFLGDMPDLTPATARRLTRLTAAGYKAVRPSYQDTPGHPVLIRDVDWVCKRLETGMPPFGRDEVLHVNEGRHTVLDIDRPGDLQRIGSRR</sequence>
<reference evidence="3 4" key="1">
    <citation type="submission" date="2018-07" db="EMBL/GenBank/DDBJ databases">
        <title>Genomic Encyclopedia of Type Strains, Phase IV (KMG-IV): sequencing the most valuable type-strain genomes for metagenomic binning, comparative biology and taxonomic classification.</title>
        <authorList>
            <person name="Goeker M."/>
        </authorList>
    </citation>
    <scope>NUCLEOTIDE SEQUENCE [LARGE SCALE GENOMIC DNA]</scope>
    <source>
        <strain evidence="3 4">DSM 26725</strain>
    </source>
</reference>
<dbReference type="Proteomes" id="UP000256310">
    <property type="component" value="Unassembled WGS sequence"/>
</dbReference>
<dbReference type="InterPro" id="IPR029044">
    <property type="entry name" value="Nucleotide-diphossugar_trans"/>
</dbReference>
<dbReference type="PANTHER" id="PTHR43777">
    <property type="entry name" value="MOLYBDENUM COFACTOR CYTIDYLYLTRANSFERASE"/>
    <property type="match status" value="1"/>
</dbReference>
<organism evidence="3 4">
    <name type="scientific">Parasphingopyxis lamellibrachiae</name>
    <dbReference type="NCBI Taxonomy" id="680125"/>
    <lineage>
        <taxon>Bacteria</taxon>
        <taxon>Pseudomonadati</taxon>
        <taxon>Pseudomonadota</taxon>
        <taxon>Alphaproteobacteria</taxon>
        <taxon>Sphingomonadales</taxon>
        <taxon>Sphingomonadaceae</taxon>
        <taxon>Parasphingopyxis</taxon>
    </lineage>
</organism>
<dbReference type="RefSeq" id="WP_116235169.1">
    <property type="nucleotide sequence ID" value="NZ_QRDP01000004.1"/>
</dbReference>
<proteinExistence type="predicted"/>
<dbReference type="OrthoDB" id="9779263at2"/>
<dbReference type="GO" id="GO:0016779">
    <property type="term" value="F:nucleotidyltransferase activity"/>
    <property type="evidence" value="ECO:0007669"/>
    <property type="project" value="UniProtKB-KW"/>
</dbReference>
<dbReference type="AlphaFoldDB" id="A0A3D9FDN5"/>
<dbReference type="EMBL" id="QRDP01000004">
    <property type="protein sequence ID" value="RED15682.1"/>
    <property type="molecule type" value="Genomic_DNA"/>
</dbReference>
<evidence type="ECO:0000313" key="4">
    <source>
        <dbReference type="Proteomes" id="UP000256310"/>
    </source>
</evidence>
<keyword evidence="1" id="KW-0460">Magnesium</keyword>
<accession>A0A3D9FDN5</accession>